<dbReference type="EMBL" id="JACIFF010000001">
    <property type="protein sequence ID" value="MBB4077971.1"/>
    <property type="molecule type" value="Genomic_DNA"/>
</dbReference>
<dbReference type="AlphaFoldDB" id="A0A840DYB3"/>
<dbReference type="SUPFAM" id="SSF63829">
    <property type="entry name" value="Calcium-dependent phosphotriesterase"/>
    <property type="match status" value="1"/>
</dbReference>
<accession>A0A840DYB3</accession>
<protein>
    <submittedName>
        <fullName evidence="1">Uncharacterized protein</fullName>
    </submittedName>
</protein>
<evidence type="ECO:0000313" key="2">
    <source>
        <dbReference type="Proteomes" id="UP000576209"/>
    </source>
</evidence>
<organism evidence="1 2">
    <name type="scientific">Neolewinella aquimaris</name>
    <dbReference type="NCBI Taxonomy" id="1835722"/>
    <lineage>
        <taxon>Bacteria</taxon>
        <taxon>Pseudomonadati</taxon>
        <taxon>Bacteroidota</taxon>
        <taxon>Saprospiria</taxon>
        <taxon>Saprospirales</taxon>
        <taxon>Lewinellaceae</taxon>
        <taxon>Neolewinella</taxon>
    </lineage>
</organism>
<name>A0A840DYB3_9BACT</name>
<dbReference type="RefSeq" id="WP_183494206.1">
    <property type="nucleotide sequence ID" value="NZ_JACIFF010000001.1"/>
</dbReference>
<reference evidence="1 2" key="1">
    <citation type="submission" date="2020-08" db="EMBL/GenBank/DDBJ databases">
        <title>Genomic Encyclopedia of Type Strains, Phase IV (KMG-IV): sequencing the most valuable type-strain genomes for metagenomic binning, comparative biology and taxonomic classification.</title>
        <authorList>
            <person name="Goeker M."/>
        </authorList>
    </citation>
    <scope>NUCLEOTIDE SEQUENCE [LARGE SCALE GENOMIC DNA]</scope>
    <source>
        <strain evidence="1 2">DSM 105137</strain>
    </source>
</reference>
<sequence>MHPLLSTLFLCAICTVSLSGQEVASGSNLAASAAAAASASPPLRRYVPEACCQSLLSLVGESGDERVVQIAEHGRFTYLLSNLFSSSDNNTYGLFTKLDEWGRVVWRKQSESNMIFSSFARLTDGFVVTGGVLPPPPQTLGDPSSGSGASTSTGGFTSYGFEADAGTLYKIGFDGSTTWTKRYNYPGFEHLAATTDGKAAYFLSRRLNVNSYGDAIPLLLKVTSAGIVSAVGELERTVTDATSSGSFQAIDLFVDELGQIVVFGNIRGTEGASIFLLNSNGSLSAHYRYSGDAHSFERVAQTSDGRYIVLGHGSTSQGDRLPRIWLFTKDNNTVTLQGSHKIDAPGTIARFDAVTTEVLSTNVVAYFTGSTTQGKSFLGKTVAFYRSPAWEFAFSATEVKSASGVSVSGSVVAPSADKNHLVYANSRLSDGSVELQTLVGGISKRFDQDCLIQSNWQNSAGTDHTIYLQSEGASIPTFTLTSPIQAVLQEAQAFSEGDCLPDIIDGCIQSFPIPTHGYFSIPRPSGCDDAEAVTVTVRNQTGQLVGQPQTFAAYQVITLDLSNQQRGMLYYVELRSDNGDLLQVASIQLT</sequence>
<keyword evidence="2" id="KW-1185">Reference proteome</keyword>
<dbReference type="Proteomes" id="UP000576209">
    <property type="component" value="Unassembled WGS sequence"/>
</dbReference>
<gene>
    <name evidence="1" type="ORF">GGR28_000572</name>
</gene>
<comment type="caution">
    <text evidence="1">The sequence shown here is derived from an EMBL/GenBank/DDBJ whole genome shotgun (WGS) entry which is preliminary data.</text>
</comment>
<proteinExistence type="predicted"/>
<evidence type="ECO:0000313" key="1">
    <source>
        <dbReference type="EMBL" id="MBB4077971.1"/>
    </source>
</evidence>